<evidence type="ECO:0000313" key="3">
    <source>
        <dbReference type="EMBL" id="CAK9113491.1"/>
    </source>
</evidence>
<feature type="compositionally biased region" description="Low complexity" evidence="1">
    <location>
        <begin position="171"/>
        <end position="201"/>
    </location>
</feature>
<proteinExistence type="predicted"/>
<evidence type="ECO:0000313" key="2">
    <source>
        <dbReference type="EMBL" id="CAK9113445.1"/>
    </source>
</evidence>
<dbReference type="EMBL" id="CAXAMM010044140">
    <property type="protein sequence ID" value="CAK9113445.1"/>
    <property type="molecule type" value="Genomic_DNA"/>
</dbReference>
<comment type="caution">
    <text evidence="3">The sequence shown here is derived from an EMBL/GenBank/DDBJ whole genome shotgun (WGS) entry which is preliminary data.</text>
</comment>
<sequence length="201" mass="21105">MSKFVGVLSGANQYGRWIPEPEIKARAFAGAATLDFSQALFIHPEITIRATAFWGGVHLIVPPNVVVEQNGRAIMGGFGNSGGLYHNSSGAMPETLGNTQITIKVLGTAVMGSVSAMVNRRATPARLMTLDEAHTEMGQPEAPSTTQEDLRQQILGDVLAANPILQRLNLPGATPADPGAQAPAPTAPPQQVVQGVPLPQK</sequence>
<reference evidence="3 4" key="1">
    <citation type="submission" date="2024-02" db="EMBL/GenBank/DDBJ databases">
        <authorList>
            <person name="Chen Y."/>
            <person name="Shah S."/>
            <person name="Dougan E. K."/>
            <person name="Thang M."/>
            <person name="Chan C."/>
        </authorList>
    </citation>
    <scope>NUCLEOTIDE SEQUENCE [LARGE SCALE GENOMIC DNA]</scope>
</reference>
<dbReference type="Proteomes" id="UP001642464">
    <property type="component" value="Unassembled WGS sequence"/>
</dbReference>
<name>A0ABP0SMK1_9DINO</name>
<feature type="region of interest" description="Disordered" evidence="1">
    <location>
        <begin position="169"/>
        <end position="201"/>
    </location>
</feature>
<dbReference type="PANTHER" id="PTHR40763">
    <property type="entry name" value="MEMBRANE PROTEIN-RELATED"/>
    <property type="match status" value="1"/>
</dbReference>
<dbReference type="PANTHER" id="PTHR40763:SF5">
    <property type="entry name" value="MEMBRANE PROTEIN"/>
    <property type="match status" value="1"/>
</dbReference>
<keyword evidence="4" id="KW-1185">Reference proteome</keyword>
<evidence type="ECO:0000256" key="1">
    <source>
        <dbReference type="SAM" id="MobiDB-lite"/>
    </source>
</evidence>
<dbReference type="EMBL" id="CAXAMM010044151">
    <property type="protein sequence ID" value="CAK9113491.1"/>
    <property type="molecule type" value="Genomic_DNA"/>
</dbReference>
<gene>
    <name evidence="2" type="ORF">SCF082_LOCUS52583</name>
    <name evidence="3" type="ORF">SCF082_LOCUS52605</name>
</gene>
<accession>A0ABP0SMK1</accession>
<protein>
    <submittedName>
        <fullName evidence="3">Uncharacterized protein Rv0966c</fullName>
    </submittedName>
</protein>
<evidence type="ECO:0000313" key="4">
    <source>
        <dbReference type="Proteomes" id="UP001642464"/>
    </source>
</evidence>
<organism evidence="3 4">
    <name type="scientific">Durusdinium trenchii</name>
    <dbReference type="NCBI Taxonomy" id="1381693"/>
    <lineage>
        <taxon>Eukaryota</taxon>
        <taxon>Sar</taxon>
        <taxon>Alveolata</taxon>
        <taxon>Dinophyceae</taxon>
        <taxon>Suessiales</taxon>
        <taxon>Symbiodiniaceae</taxon>
        <taxon>Durusdinium</taxon>
    </lineage>
</organism>